<gene>
    <name evidence="2" type="ORF">PCOR1329_LOCUS56194</name>
</gene>
<protein>
    <submittedName>
        <fullName evidence="2">Uncharacterized protein</fullName>
    </submittedName>
</protein>
<comment type="caution">
    <text evidence="2">The sequence shown here is derived from an EMBL/GenBank/DDBJ whole genome shotgun (WGS) entry which is preliminary data.</text>
</comment>
<dbReference type="Proteomes" id="UP001189429">
    <property type="component" value="Unassembled WGS sequence"/>
</dbReference>
<proteinExistence type="predicted"/>
<evidence type="ECO:0000313" key="2">
    <source>
        <dbReference type="EMBL" id="CAK0869980.1"/>
    </source>
</evidence>
<feature type="region of interest" description="Disordered" evidence="1">
    <location>
        <begin position="136"/>
        <end position="156"/>
    </location>
</feature>
<feature type="compositionally biased region" description="Low complexity" evidence="1">
    <location>
        <begin position="10"/>
        <end position="21"/>
    </location>
</feature>
<feature type="compositionally biased region" description="Acidic residues" evidence="1">
    <location>
        <begin position="136"/>
        <end position="148"/>
    </location>
</feature>
<reference evidence="2" key="1">
    <citation type="submission" date="2023-10" db="EMBL/GenBank/DDBJ databases">
        <authorList>
            <person name="Chen Y."/>
            <person name="Shah S."/>
            <person name="Dougan E. K."/>
            <person name="Thang M."/>
            <person name="Chan C."/>
        </authorList>
    </citation>
    <scope>NUCLEOTIDE SEQUENCE [LARGE SCALE GENOMIC DNA]</scope>
</reference>
<organism evidence="2 3">
    <name type="scientific">Prorocentrum cordatum</name>
    <dbReference type="NCBI Taxonomy" id="2364126"/>
    <lineage>
        <taxon>Eukaryota</taxon>
        <taxon>Sar</taxon>
        <taxon>Alveolata</taxon>
        <taxon>Dinophyceae</taxon>
        <taxon>Prorocentrales</taxon>
        <taxon>Prorocentraceae</taxon>
        <taxon>Prorocentrum</taxon>
    </lineage>
</organism>
<dbReference type="EMBL" id="CAUYUJ010016910">
    <property type="protein sequence ID" value="CAK0869980.1"/>
    <property type="molecule type" value="Genomic_DNA"/>
</dbReference>
<feature type="region of interest" description="Disordered" evidence="1">
    <location>
        <begin position="1"/>
        <end position="38"/>
    </location>
</feature>
<evidence type="ECO:0000313" key="3">
    <source>
        <dbReference type="Proteomes" id="UP001189429"/>
    </source>
</evidence>
<name>A0ABN9VAG2_9DINO</name>
<accession>A0ABN9VAG2</accession>
<sequence>MAPAALTPVAPARDMPRDAAAGRCEAPDPERSQLLAPAASRAPAAAWSACARRAPTVAMAALLVAVAAASACRSAWAQQRPGGARGATAAQEVTGLAEERHGLQAPGPLSRERLEKMSTKELFELAKKLQEEVSEFDDGMGPPLEEDPNSTHQHTQLSASARCSASHEDCRSTKCCSDAGLQCYEKSEWWAMCRARCIPGVADPADVDPEHWSCRKFGERSKGRPVEPGECHGVHDNCMGSKCCKDPGFACFAKNGTFGRCMPECAPGPQYFDLDDGDPWSCRQVGAAALSTVGKWTEANCTGDADDCRESKCCATSGLQCYEVDGEAAQCRPSCLREDGSPCTELGYRTPPPPAELPDGPLGGKVGWWVEGSCSKDGEDCSGTLCCVGAGMQCYQKDSKHAACAGECQANSTWTCKELGTRSWGPA</sequence>
<evidence type="ECO:0000256" key="1">
    <source>
        <dbReference type="SAM" id="MobiDB-lite"/>
    </source>
</evidence>
<keyword evidence="3" id="KW-1185">Reference proteome</keyword>